<proteinExistence type="predicted"/>
<gene>
    <name evidence="1" type="ORF">ACFQ5J_05415</name>
</gene>
<dbReference type="EMBL" id="JBHTON010000014">
    <property type="protein sequence ID" value="MFD1484663.1"/>
    <property type="molecule type" value="Genomic_DNA"/>
</dbReference>
<evidence type="ECO:0008006" key="3">
    <source>
        <dbReference type="Google" id="ProtNLM"/>
    </source>
</evidence>
<name>A0ABW4E6C0_9LACO</name>
<evidence type="ECO:0000313" key="2">
    <source>
        <dbReference type="Proteomes" id="UP001597252"/>
    </source>
</evidence>
<comment type="caution">
    <text evidence="1">The sequence shown here is derived from an EMBL/GenBank/DDBJ whole genome shotgun (WGS) entry which is preliminary data.</text>
</comment>
<accession>A0ABW4E6C0</accession>
<dbReference type="Proteomes" id="UP001597252">
    <property type="component" value="Unassembled WGS sequence"/>
</dbReference>
<organism evidence="1 2">
    <name type="scientific">Lacticaseibacillus baoqingensis</name>
    <dbReference type="NCBI Taxonomy" id="2486013"/>
    <lineage>
        <taxon>Bacteria</taxon>
        <taxon>Bacillati</taxon>
        <taxon>Bacillota</taxon>
        <taxon>Bacilli</taxon>
        <taxon>Lactobacillales</taxon>
        <taxon>Lactobacillaceae</taxon>
        <taxon>Lacticaseibacillus</taxon>
    </lineage>
</organism>
<evidence type="ECO:0000313" key="1">
    <source>
        <dbReference type="EMBL" id="MFD1484663.1"/>
    </source>
</evidence>
<protein>
    <recommendedName>
        <fullName evidence="3">Transcriptional regulator</fullName>
    </recommendedName>
</protein>
<dbReference type="RefSeq" id="WP_164508541.1">
    <property type="nucleotide sequence ID" value="NZ_JBHTON010000014.1"/>
</dbReference>
<reference evidence="2" key="1">
    <citation type="journal article" date="2019" name="Int. J. Syst. Evol. Microbiol.">
        <title>The Global Catalogue of Microorganisms (GCM) 10K type strain sequencing project: providing services to taxonomists for standard genome sequencing and annotation.</title>
        <authorList>
            <consortium name="The Broad Institute Genomics Platform"/>
            <consortium name="The Broad Institute Genome Sequencing Center for Infectious Disease"/>
            <person name="Wu L."/>
            <person name="Ma J."/>
        </authorList>
    </citation>
    <scope>NUCLEOTIDE SEQUENCE [LARGE SCALE GENOMIC DNA]</scope>
    <source>
        <strain evidence="2">CCM 8903</strain>
    </source>
</reference>
<sequence length="54" mass="6138">MAKHEAIVNGYRELGSLSLVVEKMGYSYSVVQRHVSDARKYGELPKKGKRNDNQ</sequence>
<keyword evidence="2" id="KW-1185">Reference proteome</keyword>